<dbReference type="STRING" id="1156394.T0Q0G2"/>
<evidence type="ECO:0000313" key="3">
    <source>
        <dbReference type="Proteomes" id="UP000030762"/>
    </source>
</evidence>
<protein>
    <recommendedName>
        <fullName evidence="1">Helicase-associated domain-containing protein</fullName>
    </recommendedName>
</protein>
<dbReference type="Pfam" id="PF03457">
    <property type="entry name" value="HA"/>
    <property type="match status" value="2"/>
</dbReference>
<dbReference type="InParanoid" id="T0Q0G2"/>
<keyword evidence="3" id="KW-1185">Reference proteome</keyword>
<dbReference type="eggNOG" id="ENOG502S0TY">
    <property type="taxonomic scope" value="Eukaryota"/>
</dbReference>
<dbReference type="InterPro" id="IPR005114">
    <property type="entry name" value="Helicase_assoc"/>
</dbReference>
<feature type="domain" description="Helicase-associated" evidence="1">
    <location>
        <begin position="291"/>
        <end position="362"/>
    </location>
</feature>
<dbReference type="OMA" id="AHGRTID"/>
<sequence length="461" mass="51808">MPKGAAWALRVRALAIYKELHGHVLVPYRYSVPIDDKRWPRETWTLPLGNIVHKLRQSHPSLPPDRRDALVALGFAFSGLKTTIAWSDKVLALSTYKRLNGHLRVPTAFVVPDNDTSWPRSLWRLKLGGIVQKLRKAAHTLDHARRLDLVALGFVWSLKRKRAPPPTASPPEASKPAPLLPPPIVESYLPLPAYESPLVPLQRKRASATHSSISLQSQRLLVQLASLHIGRAMPSKFCVPATAPWPSDAHGRTIDVDVMRQAYKRGMLDPSVVAALNRVRFVWSVRQHHMETHLVALGTFHRLFGHTEVPYRFVVPAPNEPDASLWPPSVHGLHLGNAVHKWRQRQSRLTPPQRAQLDALGFVYDATRSPYIEWSDKVLALQTYKALAGHVRVPKSFVVPDNDLNWPPQLWRMKLGGVVDKLRRGLEKLTNDQRTVLASLGFVGKHGRTLASEEATRVVPI</sequence>
<dbReference type="AlphaFoldDB" id="T0Q0G2"/>
<proteinExistence type="predicted"/>
<dbReference type="PANTHER" id="PTHR37066:SF1">
    <property type="entry name" value="LNS2_PITP DOMAIN-CONTAINING PROTEIN"/>
    <property type="match status" value="1"/>
</dbReference>
<name>T0Q0G2_SAPDV</name>
<feature type="domain" description="Helicase-associated" evidence="1">
    <location>
        <begin position="5"/>
        <end position="75"/>
    </location>
</feature>
<dbReference type="OrthoDB" id="70932at2759"/>
<evidence type="ECO:0000313" key="2">
    <source>
        <dbReference type="EMBL" id="EQC27986.1"/>
    </source>
</evidence>
<dbReference type="PANTHER" id="PTHR37066">
    <property type="entry name" value="HELICASE-ASSOCIATED"/>
    <property type="match status" value="1"/>
</dbReference>
<dbReference type="VEuPathDB" id="FungiDB:SDRG_14261"/>
<dbReference type="Proteomes" id="UP000030762">
    <property type="component" value="Unassembled WGS sequence"/>
</dbReference>
<dbReference type="EMBL" id="JH767200">
    <property type="protein sequence ID" value="EQC27986.1"/>
    <property type="molecule type" value="Genomic_DNA"/>
</dbReference>
<evidence type="ECO:0000259" key="1">
    <source>
        <dbReference type="Pfam" id="PF03457"/>
    </source>
</evidence>
<dbReference type="RefSeq" id="XP_008618599.1">
    <property type="nucleotide sequence ID" value="XM_008620377.1"/>
</dbReference>
<dbReference type="GeneID" id="19954988"/>
<organism evidence="2 3">
    <name type="scientific">Saprolegnia diclina (strain VS20)</name>
    <dbReference type="NCBI Taxonomy" id="1156394"/>
    <lineage>
        <taxon>Eukaryota</taxon>
        <taxon>Sar</taxon>
        <taxon>Stramenopiles</taxon>
        <taxon>Oomycota</taxon>
        <taxon>Saprolegniomycetes</taxon>
        <taxon>Saprolegniales</taxon>
        <taxon>Saprolegniaceae</taxon>
        <taxon>Saprolegnia</taxon>
    </lineage>
</organism>
<accession>T0Q0G2</accession>
<gene>
    <name evidence="2" type="ORF">SDRG_14261</name>
</gene>
<reference evidence="2 3" key="1">
    <citation type="submission" date="2012-04" db="EMBL/GenBank/DDBJ databases">
        <title>The Genome Sequence of Saprolegnia declina VS20.</title>
        <authorList>
            <consortium name="The Broad Institute Genome Sequencing Platform"/>
            <person name="Russ C."/>
            <person name="Nusbaum C."/>
            <person name="Tyler B."/>
            <person name="van West P."/>
            <person name="Dieguez-Uribeondo J."/>
            <person name="de Bruijn I."/>
            <person name="Tripathy S."/>
            <person name="Jiang R."/>
            <person name="Young S.K."/>
            <person name="Zeng Q."/>
            <person name="Gargeya S."/>
            <person name="Fitzgerald M."/>
            <person name="Haas B."/>
            <person name="Abouelleil A."/>
            <person name="Alvarado L."/>
            <person name="Arachchi H.M."/>
            <person name="Berlin A."/>
            <person name="Chapman S.B."/>
            <person name="Goldberg J."/>
            <person name="Griggs A."/>
            <person name="Gujja S."/>
            <person name="Hansen M."/>
            <person name="Howarth C."/>
            <person name="Imamovic A."/>
            <person name="Larimer J."/>
            <person name="McCowen C."/>
            <person name="Montmayeur A."/>
            <person name="Murphy C."/>
            <person name="Neiman D."/>
            <person name="Pearson M."/>
            <person name="Priest M."/>
            <person name="Roberts A."/>
            <person name="Saif S."/>
            <person name="Shea T."/>
            <person name="Sisk P."/>
            <person name="Sykes S."/>
            <person name="Wortman J."/>
            <person name="Nusbaum C."/>
            <person name="Birren B."/>
        </authorList>
    </citation>
    <scope>NUCLEOTIDE SEQUENCE [LARGE SCALE GENOMIC DNA]</scope>
    <source>
        <strain evidence="2 3">VS20</strain>
    </source>
</reference>